<dbReference type="AlphaFoldDB" id="A0A0K1NL00"/>
<evidence type="ECO:0000256" key="1">
    <source>
        <dbReference type="SAM" id="MobiDB-lite"/>
    </source>
</evidence>
<dbReference type="KEGG" id="pfus:ADJ77_07120"/>
<evidence type="ECO:0000313" key="4">
    <source>
        <dbReference type="Proteomes" id="UP000060345"/>
    </source>
</evidence>
<accession>A0A0K1NL00</accession>
<dbReference type="Gene3D" id="3.40.30.40">
    <property type="entry name" value="Perfringolysin"/>
    <property type="match status" value="1"/>
</dbReference>
<dbReference type="InterPro" id="IPR036359">
    <property type="entry name" value="Thiol_cytolysin_sf"/>
</dbReference>
<dbReference type="Proteomes" id="UP000060345">
    <property type="component" value="Chromosome 1"/>
</dbReference>
<dbReference type="EMBL" id="CP012074">
    <property type="protein sequence ID" value="AKU69543.1"/>
    <property type="molecule type" value="Genomic_DNA"/>
</dbReference>
<organism evidence="2 4">
    <name type="scientific">Prevotella fusca JCM 17724</name>
    <dbReference type="NCBI Taxonomy" id="1236517"/>
    <lineage>
        <taxon>Bacteria</taxon>
        <taxon>Pseudomonadati</taxon>
        <taxon>Bacteroidota</taxon>
        <taxon>Bacteroidia</taxon>
        <taxon>Bacteroidales</taxon>
        <taxon>Prevotellaceae</taxon>
        <taxon>Prevotella</taxon>
    </lineage>
</organism>
<evidence type="ECO:0000313" key="2">
    <source>
        <dbReference type="EMBL" id="AKU69543.1"/>
    </source>
</evidence>
<feature type="region of interest" description="Disordered" evidence="1">
    <location>
        <begin position="1"/>
        <end position="81"/>
    </location>
</feature>
<dbReference type="OrthoDB" id="4230213at2"/>
<dbReference type="InterPro" id="IPR036363">
    <property type="entry name" value="Thiol_cytolysin_ab_sf"/>
</dbReference>
<sequence length="593" mass="65363">METDDDRLSRYIDGMRRQRAGDSEDGRNVSSSGYVRPTLVSSSGSSDTDRQRTGGSEGGRNVSSSGYIRPTGGYSSGGSDADRRRAINAYISGLIADSSLLTSSEIGSTGPRQSGQYLKIHRRVDWHAKAKTSSVTTSSNNIFPGALIVVDGNVTSLNPTILNVKRGKVNVRVEQFNGAVISGRDSIVADASKESSGSMAVAVDHAIDNILHDFYNSGVTIPPGIVDKTETYHSYKEAEFGMHASAGYAGASLKASYESSSNSCRSISIRDFCQKYYTVKADLPDGDYSQLFGDDVTVDMLRRKIQNNALLFVDSVTYGRRAYYCSEIETHSSSMLATAEAAYSTYFSADSKWKKSSQDIRFKSWFVLDGGNIAGTSAFYEGVPGTNLMASSDGQEDGQQTTLDRIIAYQDEMKRRVNNYVQSGISIDRNTQGVILSYTTSFMSNNLVAAQFGNTGSYIEETVIPIHPVQILFQNRRERPRYISASWTEYTVDDYGNIWESQVEYPKTHVGGKRGLSIEVTRNTYQVKNINIKVWEGDSVNIVSGGNILLDADNNYYPSEEVYYVVYWNRSMKAELLDKAHWDAHVGMEVDLG</sequence>
<dbReference type="EMBL" id="CP072370">
    <property type="protein sequence ID" value="QUB87184.1"/>
    <property type="molecule type" value="Genomic_DNA"/>
</dbReference>
<dbReference type="STRING" id="1236517.ADJ77_07120"/>
<reference evidence="3 5" key="2">
    <citation type="submission" date="2021-03" db="EMBL/GenBank/DDBJ databases">
        <title>Human Oral Microbial Genomes.</title>
        <authorList>
            <person name="Johnston C.D."/>
            <person name="Chen T."/>
            <person name="Dewhirst F.E."/>
        </authorList>
    </citation>
    <scope>NUCLEOTIDE SEQUENCE [LARGE SCALE GENOMIC DNA]</scope>
    <source>
        <strain evidence="3 5">W1435</strain>
    </source>
</reference>
<proteinExistence type="predicted"/>
<evidence type="ECO:0000313" key="5">
    <source>
        <dbReference type="Proteomes" id="UP000682005"/>
    </source>
</evidence>
<dbReference type="Proteomes" id="UP000682005">
    <property type="component" value="Chromosome 1"/>
</dbReference>
<reference evidence="2 4" key="1">
    <citation type="submission" date="2015-07" db="EMBL/GenBank/DDBJ databases">
        <authorList>
            <person name="Noorani M."/>
        </authorList>
    </citation>
    <scope>NUCLEOTIDE SEQUENCE [LARGE SCALE GENOMIC DNA]</scope>
    <source>
        <strain evidence="2 4">W1435</strain>
    </source>
</reference>
<keyword evidence="5" id="KW-1185">Reference proteome</keyword>
<feature type="compositionally biased region" description="Polar residues" evidence="1">
    <location>
        <begin position="28"/>
        <end position="46"/>
    </location>
</feature>
<dbReference type="Gene3D" id="3.90.840.10">
    <property type="entry name" value="Thiol-activated cytolysin superfamily/Thiol-activated cytolysin, alpha-beta domain"/>
    <property type="match status" value="1"/>
</dbReference>
<dbReference type="RefSeq" id="WP_025077739.1">
    <property type="nucleotide sequence ID" value="NZ_BAKO01000004.1"/>
</dbReference>
<dbReference type="GO" id="GO:0015485">
    <property type="term" value="F:cholesterol binding"/>
    <property type="evidence" value="ECO:0007669"/>
    <property type="project" value="InterPro"/>
</dbReference>
<feature type="compositionally biased region" description="Basic and acidic residues" evidence="1">
    <location>
        <begin position="1"/>
        <end position="27"/>
    </location>
</feature>
<protein>
    <submittedName>
        <fullName evidence="3">Thiol-activated cytolysin family protein</fullName>
    </submittedName>
</protein>
<evidence type="ECO:0000313" key="3">
    <source>
        <dbReference type="EMBL" id="QUB87184.1"/>
    </source>
</evidence>
<dbReference type="InterPro" id="IPR001869">
    <property type="entry name" value="Thiol_cytolysin"/>
</dbReference>
<gene>
    <name evidence="2" type="ORF">ADJ77_07120</name>
    <name evidence="3" type="ORF">J5A51_06810</name>
</gene>
<dbReference type="SUPFAM" id="SSF56978">
    <property type="entry name" value="Perfringolysin"/>
    <property type="match status" value="1"/>
</dbReference>
<dbReference type="Pfam" id="PF01289">
    <property type="entry name" value="Thiol_cytolysin"/>
    <property type="match status" value="1"/>
</dbReference>
<name>A0A0K1NL00_9BACT</name>
<dbReference type="Gene3D" id="3.30.1040.20">
    <property type="match status" value="1"/>
</dbReference>